<dbReference type="PROSITE" id="PS50958">
    <property type="entry name" value="SMB_2"/>
    <property type="match status" value="1"/>
</dbReference>
<dbReference type="InterPro" id="IPR018487">
    <property type="entry name" value="Hemopexin-like_repeat"/>
</dbReference>
<feature type="compositionally biased region" description="Basic residues" evidence="7">
    <location>
        <begin position="250"/>
        <end position="270"/>
    </location>
</feature>
<feature type="compositionally biased region" description="Polar residues" evidence="7">
    <location>
        <begin position="81"/>
        <end position="93"/>
    </location>
</feature>
<evidence type="ECO:0000313" key="10">
    <source>
        <dbReference type="Proteomes" id="UP000265000"/>
    </source>
</evidence>
<feature type="region of interest" description="Disordered" evidence="7">
    <location>
        <begin position="75"/>
        <end position="112"/>
    </location>
</feature>
<name>A0A3Q2TS74_FUNHE</name>
<dbReference type="GO" id="GO:0005615">
    <property type="term" value="C:extracellular space"/>
    <property type="evidence" value="ECO:0007669"/>
    <property type="project" value="TreeGrafter"/>
</dbReference>
<keyword evidence="3" id="KW-0732">Signal</keyword>
<reference evidence="9" key="2">
    <citation type="submission" date="2025-09" db="UniProtKB">
        <authorList>
            <consortium name="Ensembl"/>
        </authorList>
    </citation>
    <scope>IDENTIFICATION</scope>
</reference>
<dbReference type="AlphaFoldDB" id="A0A3Q2TS74"/>
<proteinExistence type="predicted"/>
<accession>A0A3Q2TS74</accession>
<dbReference type="GeneTree" id="ENSGT00530000063751"/>
<evidence type="ECO:0000256" key="2">
    <source>
        <dbReference type="ARBA" id="ARBA00022525"/>
    </source>
</evidence>
<evidence type="ECO:0000256" key="7">
    <source>
        <dbReference type="SAM" id="MobiDB-lite"/>
    </source>
</evidence>
<dbReference type="SMART" id="SM00201">
    <property type="entry name" value="SO"/>
    <property type="match status" value="1"/>
</dbReference>
<keyword evidence="4" id="KW-0677">Repeat</keyword>
<evidence type="ECO:0000313" key="9">
    <source>
        <dbReference type="Ensembl" id="ENSFHEP00000019615.1"/>
    </source>
</evidence>
<dbReference type="Pfam" id="PF01033">
    <property type="entry name" value="Somatomedin_B"/>
    <property type="match status" value="1"/>
</dbReference>
<dbReference type="GO" id="GO:0005044">
    <property type="term" value="F:scavenger receptor activity"/>
    <property type="evidence" value="ECO:0007669"/>
    <property type="project" value="InterPro"/>
</dbReference>
<dbReference type="InterPro" id="IPR036375">
    <property type="entry name" value="Hemopexin-like_dom_sf"/>
</dbReference>
<comment type="subcellular location">
    <subcellularLocation>
        <location evidence="1">Secreted</location>
    </subcellularLocation>
</comment>
<dbReference type="InterPro" id="IPR001212">
    <property type="entry name" value="Somatomedin_B_dom"/>
</dbReference>
<sequence length="361" mass="41252">MNNLSQFVKLFKTTLILYPKALASCAGRCGSFSPQKKCQCDSMCVYYGSCCEDFNTICPKKVSRGDAFDEAEEMTDMETDPNGNTVAPTVPSSLTPPPNTTHGSSPTADPNAAPCSGRPFDAFLQLKNGSIYAFRDCKDREKKLIYIKRGPVLCLFFSGDKYYQYEFKHQPSHEECVFMSRTSPSILFTRYTDLFCDQPLENLFTDLFGNICKTQIELDWQGFSPPVDAAMVGKVSLSPNPTLPSPPVRQRSRGRRKRPSRRRGPQRRRQSRYVFDGTWLFDDLFDFGQDYGDIPEVATVQEYQSVPVQNVYFFKKDKYYRVSLRTKRVDRVSPPYPRSIAKYWLGCEHEVPTDPSRAEKK</sequence>
<evidence type="ECO:0000256" key="4">
    <source>
        <dbReference type="ARBA" id="ARBA00022737"/>
    </source>
</evidence>
<evidence type="ECO:0000256" key="3">
    <source>
        <dbReference type="ARBA" id="ARBA00022729"/>
    </source>
</evidence>
<dbReference type="PANTHER" id="PTHR22917:SF3">
    <property type="entry name" value="VITRONECTIN"/>
    <property type="match status" value="1"/>
</dbReference>
<dbReference type="InterPro" id="IPR051298">
    <property type="entry name" value="Heme_transport/Cell_adhesion"/>
</dbReference>
<dbReference type="SUPFAM" id="SSF90188">
    <property type="entry name" value="Somatomedin B domain"/>
    <property type="match status" value="1"/>
</dbReference>
<dbReference type="PANTHER" id="PTHR22917">
    <property type="entry name" value="HEMOPEXIN DOMAIN-CONTAINING PROTEIN"/>
    <property type="match status" value="1"/>
</dbReference>
<organism evidence="9 10">
    <name type="scientific">Fundulus heteroclitus</name>
    <name type="common">Killifish</name>
    <name type="synonym">Mummichog</name>
    <dbReference type="NCBI Taxonomy" id="8078"/>
    <lineage>
        <taxon>Eukaryota</taxon>
        <taxon>Metazoa</taxon>
        <taxon>Chordata</taxon>
        <taxon>Craniata</taxon>
        <taxon>Vertebrata</taxon>
        <taxon>Euteleostomi</taxon>
        <taxon>Actinopterygii</taxon>
        <taxon>Neopterygii</taxon>
        <taxon>Teleostei</taxon>
        <taxon>Neoteleostei</taxon>
        <taxon>Acanthomorphata</taxon>
        <taxon>Ovalentaria</taxon>
        <taxon>Atherinomorphae</taxon>
        <taxon>Cyprinodontiformes</taxon>
        <taxon>Fundulidae</taxon>
        <taxon>Fundulus</taxon>
    </lineage>
</organism>
<dbReference type="PRINTS" id="PR00022">
    <property type="entry name" value="SOMATOMEDINB"/>
</dbReference>
<dbReference type="PROSITE" id="PS00524">
    <property type="entry name" value="SMB_1"/>
    <property type="match status" value="1"/>
</dbReference>
<dbReference type="Gene3D" id="4.10.410.20">
    <property type="match status" value="1"/>
</dbReference>
<dbReference type="STRING" id="8078.ENSFHEP00000019615"/>
<evidence type="ECO:0000256" key="5">
    <source>
        <dbReference type="ARBA" id="ARBA00023157"/>
    </source>
</evidence>
<evidence type="ECO:0000259" key="8">
    <source>
        <dbReference type="PROSITE" id="PS50958"/>
    </source>
</evidence>
<keyword evidence="5" id="KW-1015">Disulfide bond</keyword>
<feature type="repeat" description="Hemopexin" evidence="6">
    <location>
        <begin position="292"/>
        <end position="347"/>
    </location>
</feature>
<dbReference type="Proteomes" id="UP000265000">
    <property type="component" value="Unplaced"/>
</dbReference>
<evidence type="ECO:0000256" key="1">
    <source>
        <dbReference type="ARBA" id="ARBA00004613"/>
    </source>
</evidence>
<dbReference type="Gene3D" id="2.110.10.10">
    <property type="entry name" value="Hemopexin-like domain"/>
    <property type="match status" value="1"/>
</dbReference>
<dbReference type="InterPro" id="IPR036024">
    <property type="entry name" value="Somatomedin_B-like_dom_sf"/>
</dbReference>
<dbReference type="GO" id="GO:0007160">
    <property type="term" value="P:cell-matrix adhesion"/>
    <property type="evidence" value="ECO:0007669"/>
    <property type="project" value="TreeGrafter"/>
</dbReference>
<dbReference type="GO" id="GO:0050840">
    <property type="term" value="F:extracellular matrix binding"/>
    <property type="evidence" value="ECO:0007669"/>
    <property type="project" value="TreeGrafter"/>
</dbReference>
<dbReference type="InterPro" id="IPR020436">
    <property type="entry name" value="SMB_chordata"/>
</dbReference>
<dbReference type="Pfam" id="PF00045">
    <property type="entry name" value="Hemopexin"/>
    <property type="match status" value="1"/>
</dbReference>
<dbReference type="SUPFAM" id="SSF50923">
    <property type="entry name" value="Hemopexin-like domain"/>
    <property type="match status" value="2"/>
</dbReference>
<dbReference type="GO" id="GO:0005178">
    <property type="term" value="F:integrin binding"/>
    <property type="evidence" value="ECO:0007669"/>
    <property type="project" value="TreeGrafter"/>
</dbReference>
<reference evidence="9" key="1">
    <citation type="submission" date="2025-08" db="UniProtKB">
        <authorList>
            <consortium name="Ensembl"/>
        </authorList>
    </citation>
    <scope>IDENTIFICATION</scope>
</reference>
<dbReference type="PROSITE" id="PS51642">
    <property type="entry name" value="HEMOPEXIN_2"/>
    <property type="match status" value="1"/>
</dbReference>
<keyword evidence="2" id="KW-0964">Secreted</keyword>
<dbReference type="GO" id="GO:0030247">
    <property type="term" value="F:polysaccharide binding"/>
    <property type="evidence" value="ECO:0007669"/>
    <property type="project" value="InterPro"/>
</dbReference>
<dbReference type="GO" id="GO:0006955">
    <property type="term" value="P:immune response"/>
    <property type="evidence" value="ECO:0007669"/>
    <property type="project" value="InterPro"/>
</dbReference>
<protein>
    <submittedName>
        <fullName evidence="9">Vitronectin b</fullName>
    </submittedName>
</protein>
<feature type="domain" description="SMB" evidence="8">
    <location>
        <begin position="21"/>
        <end position="63"/>
    </location>
</feature>
<feature type="region of interest" description="Disordered" evidence="7">
    <location>
        <begin position="235"/>
        <end position="270"/>
    </location>
</feature>
<keyword evidence="10" id="KW-1185">Reference proteome</keyword>
<dbReference type="GO" id="GO:0033627">
    <property type="term" value="P:cell adhesion mediated by integrin"/>
    <property type="evidence" value="ECO:0007669"/>
    <property type="project" value="TreeGrafter"/>
</dbReference>
<evidence type="ECO:0000256" key="6">
    <source>
        <dbReference type="PROSITE-ProRule" id="PRU01011"/>
    </source>
</evidence>
<dbReference type="SMART" id="SM00120">
    <property type="entry name" value="HX"/>
    <property type="match status" value="1"/>
</dbReference>
<dbReference type="Ensembl" id="ENSFHET00000028921.1">
    <property type="protein sequence ID" value="ENSFHEP00000019615.1"/>
    <property type="gene ID" value="ENSFHEG00000021674.1"/>
</dbReference>